<keyword evidence="4" id="KW-1185">Reference proteome</keyword>
<keyword evidence="1" id="KW-0677">Repeat</keyword>
<proteinExistence type="predicted"/>
<evidence type="ECO:0000256" key="2">
    <source>
        <dbReference type="SAM" id="MobiDB-lite"/>
    </source>
</evidence>
<gene>
    <name evidence="3" type="ORF">NP493_158g01026</name>
</gene>
<dbReference type="AlphaFoldDB" id="A0AAD9UFL5"/>
<dbReference type="GO" id="GO:0016460">
    <property type="term" value="C:myosin II complex"/>
    <property type="evidence" value="ECO:0007669"/>
    <property type="project" value="TreeGrafter"/>
</dbReference>
<feature type="compositionally biased region" description="Basic residues" evidence="2">
    <location>
        <begin position="96"/>
        <end position="124"/>
    </location>
</feature>
<organism evidence="3 4">
    <name type="scientific">Ridgeia piscesae</name>
    <name type="common">Tubeworm</name>
    <dbReference type="NCBI Taxonomy" id="27915"/>
    <lineage>
        <taxon>Eukaryota</taxon>
        <taxon>Metazoa</taxon>
        <taxon>Spiralia</taxon>
        <taxon>Lophotrochozoa</taxon>
        <taxon>Annelida</taxon>
        <taxon>Polychaeta</taxon>
        <taxon>Sedentaria</taxon>
        <taxon>Canalipalpata</taxon>
        <taxon>Sabellida</taxon>
        <taxon>Siboglinidae</taxon>
        <taxon>Ridgeia</taxon>
    </lineage>
</organism>
<evidence type="ECO:0000256" key="1">
    <source>
        <dbReference type="ARBA" id="ARBA00022737"/>
    </source>
</evidence>
<protein>
    <recommendedName>
        <fullName evidence="5">EF-hand domain-containing protein</fullName>
    </recommendedName>
</protein>
<dbReference type="Proteomes" id="UP001209878">
    <property type="component" value="Unassembled WGS sequence"/>
</dbReference>
<dbReference type="InterPro" id="IPR002048">
    <property type="entry name" value="EF_hand_dom"/>
</dbReference>
<evidence type="ECO:0000313" key="3">
    <source>
        <dbReference type="EMBL" id="KAK2187652.1"/>
    </source>
</evidence>
<dbReference type="GO" id="GO:0005509">
    <property type="term" value="F:calcium ion binding"/>
    <property type="evidence" value="ECO:0007669"/>
    <property type="project" value="InterPro"/>
</dbReference>
<dbReference type="InterPro" id="IPR050230">
    <property type="entry name" value="CALM/Myosin/TropC-like"/>
</dbReference>
<evidence type="ECO:0000313" key="4">
    <source>
        <dbReference type="Proteomes" id="UP001209878"/>
    </source>
</evidence>
<accession>A0AAD9UFL5</accession>
<dbReference type="PANTHER" id="PTHR23048">
    <property type="entry name" value="MYOSIN LIGHT CHAIN 1, 3"/>
    <property type="match status" value="1"/>
</dbReference>
<dbReference type="Gene3D" id="1.10.238.10">
    <property type="entry name" value="EF-hand"/>
    <property type="match status" value="1"/>
</dbReference>
<dbReference type="PANTHER" id="PTHR23048:SF0">
    <property type="entry name" value="CALMODULIN LIKE 3"/>
    <property type="match status" value="1"/>
</dbReference>
<dbReference type="InterPro" id="IPR011992">
    <property type="entry name" value="EF-hand-dom_pair"/>
</dbReference>
<reference evidence="3" key="1">
    <citation type="journal article" date="2023" name="Mol. Biol. Evol.">
        <title>Third-Generation Sequencing Reveals the Adaptive Role of the Epigenome in Three Deep-Sea Polychaetes.</title>
        <authorList>
            <person name="Perez M."/>
            <person name="Aroh O."/>
            <person name="Sun Y."/>
            <person name="Lan Y."/>
            <person name="Juniper S.K."/>
            <person name="Young C.R."/>
            <person name="Angers B."/>
            <person name="Qian P.Y."/>
        </authorList>
    </citation>
    <scope>NUCLEOTIDE SEQUENCE</scope>
    <source>
        <strain evidence="3">R07B-5</strain>
    </source>
</reference>
<dbReference type="EMBL" id="JAODUO010000158">
    <property type="protein sequence ID" value="KAK2187652.1"/>
    <property type="molecule type" value="Genomic_DNA"/>
</dbReference>
<feature type="compositionally biased region" description="Basic and acidic residues" evidence="2">
    <location>
        <begin position="294"/>
        <end position="304"/>
    </location>
</feature>
<evidence type="ECO:0008006" key="5">
    <source>
        <dbReference type="Google" id="ProtNLM"/>
    </source>
</evidence>
<comment type="caution">
    <text evidence="3">The sequence shown here is derived from an EMBL/GenBank/DDBJ whole genome shotgun (WGS) entry which is preliminary data.</text>
</comment>
<feature type="region of interest" description="Disordered" evidence="2">
    <location>
        <begin position="70"/>
        <end position="126"/>
    </location>
</feature>
<name>A0AAD9UFL5_RIDPI</name>
<dbReference type="CDD" id="cd00051">
    <property type="entry name" value="EFh"/>
    <property type="match status" value="1"/>
</dbReference>
<feature type="region of interest" description="Disordered" evidence="2">
    <location>
        <begin position="294"/>
        <end position="320"/>
    </location>
</feature>
<sequence>MVEFPEFVDLMSRRPYGFRGSETELTAAFSPFDEYGTGIVNMGALRRALTSLGEPLRDDELDDMLGQAEVDGDGNVEYKGQGRIARGKGPAPKSGSKGKARMRVATSRKRKLPRSPKKLSRRATRSTSILPFREVSSLHTSQSRLAPQYIREPVDPCRIPDALQKPTWGRHQPPARRRAPRLPKLNVDYRKQEEWMRMEYRPVQLARIYRFARECRTDIEEGDMRTWSPQYVKEERAMQTGNTVADMVKAVSLQPAIQSVARRIKELPLNNRPVPETVDIDILGTELKVGLDSTRCRPRGDTTHPRPWGHSTRPHPLGTSACVPTSRRVRQIRLASRAPVLRTIMDSLGSCHVTSTRRHARHVPIYEIDQFDDAHLMCTMRMSIKGKKSNGEKENHSKPQPI</sequence>
<dbReference type="SUPFAM" id="SSF47473">
    <property type="entry name" value="EF-hand"/>
    <property type="match status" value="1"/>
</dbReference>
<dbReference type="FunFam" id="1.10.238.10:FF:000003">
    <property type="entry name" value="Calmodulin A"/>
    <property type="match status" value="1"/>
</dbReference>